<protein>
    <submittedName>
        <fullName evidence="1">Uncharacterized protein</fullName>
    </submittedName>
</protein>
<organism evidence="1 2">
    <name type="scientific">Dendrobium thyrsiflorum</name>
    <name type="common">Pinecone-like raceme dendrobium</name>
    <name type="synonym">Orchid</name>
    <dbReference type="NCBI Taxonomy" id="117978"/>
    <lineage>
        <taxon>Eukaryota</taxon>
        <taxon>Viridiplantae</taxon>
        <taxon>Streptophyta</taxon>
        <taxon>Embryophyta</taxon>
        <taxon>Tracheophyta</taxon>
        <taxon>Spermatophyta</taxon>
        <taxon>Magnoliopsida</taxon>
        <taxon>Liliopsida</taxon>
        <taxon>Asparagales</taxon>
        <taxon>Orchidaceae</taxon>
        <taxon>Epidendroideae</taxon>
        <taxon>Malaxideae</taxon>
        <taxon>Dendrobiinae</taxon>
        <taxon>Dendrobium</taxon>
    </lineage>
</organism>
<sequence length="247" mass="27609">MGDPDVDHGFLYDDQGRTDILGSPFFDVHFGNNNTADEYIDRILYQLTLSIEEHIPTGRWCLISRPPTSPDLATAPVTTTRSGEVYMPVRRDAPQPIEAPVSQKKLVIETKLTHLINTPLPFIPIIVQHPPAAIDLLPNPAGAAAASPLTCVSTTAGTRWRLPVHLQSFYQSNFPFGRSLPPHRDHVRRRGLHIIRLDILSGVVEVRRQRAISLKTHPLGREANSKLWASKDDGPSPLTMWKEVIKF</sequence>
<proteinExistence type="predicted"/>
<dbReference type="EMBL" id="JANQDX010000009">
    <property type="protein sequence ID" value="KAL0918133.1"/>
    <property type="molecule type" value="Genomic_DNA"/>
</dbReference>
<accession>A0ABD0V6R5</accession>
<dbReference type="AlphaFoldDB" id="A0ABD0V6R5"/>
<evidence type="ECO:0000313" key="2">
    <source>
        <dbReference type="Proteomes" id="UP001552299"/>
    </source>
</evidence>
<evidence type="ECO:0000313" key="1">
    <source>
        <dbReference type="EMBL" id="KAL0918133.1"/>
    </source>
</evidence>
<reference evidence="1 2" key="1">
    <citation type="journal article" date="2024" name="Plant Biotechnol. J.">
        <title>Dendrobium thyrsiflorum genome and its molecular insights into genes involved in important horticultural traits.</title>
        <authorList>
            <person name="Chen B."/>
            <person name="Wang J.Y."/>
            <person name="Zheng P.J."/>
            <person name="Li K.L."/>
            <person name="Liang Y.M."/>
            <person name="Chen X.F."/>
            <person name="Zhang C."/>
            <person name="Zhao X."/>
            <person name="He X."/>
            <person name="Zhang G.Q."/>
            <person name="Liu Z.J."/>
            <person name="Xu Q."/>
        </authorList>
    </citation>
    <scope>NUCLEOTIDE SEQUENCE [LARGE SCALE GENOMIC DNA]</scope>
    <source>
        <strain evidence="1">GZMU011</strain>
    </source>
</reference>
<keyword evidence="2" id="KW-1185">Reference proteome</keyword>
<comment type="caution">
    <text evidence="1">The sequence shown here is derived from an EMBL/GenBank/DDBJ whole genome shotgun (WGS) entry which is preliminary data.</text>
</comment>
<name>A0ABD0V6R5_DENTH</name>
<gene>
    <name evidence="1" type="ORF">M5K25_010124</name>
</gene>
<dbReference type="Proteomes" id="UP001552299">
    <property type="component" value="Unassembled WGS sequence"/>
</dbReference>